<dbReference type="RefSeq" id="XP_041233310.1">
    <property type="nucleotide sequence ID" value="XM_041374208.1"/>
</dbReference>
<comment type="caution">
    <text evidence="2">The sequence shown here is derived from an EMBL/GenBank/DDBJ whole genome shotgun (WGS) entry which is preliminary data.</text>
</comment>
<dbReference type="Pfam" id="PF13671">
    <property type="entry name" value="AAA_33"/>
    <property type="match status" value="1"/>
</dbReference>
<evidence type="ECO:0000256" key="1">
    <source>
        <dbReference type="SAM" id="MobiDB-lite"/>
    </source>
</evidence>
<dbReference type="InterPro" id="IPR027417">
    <property type="entry name" value="P-loop_NTPase"/>
</dbReference>
<dbReference type="GO" id="GO:0046403">
    <property type="term" value="F:polynucleotide 3'-phosphatase activity"/>
    <property type="evidence" value="ECO:0007669"/>
    <property type="project" value="TreeGrafter"/>
</dbReference>
<reference evidence="2" key="1">
    <citation type="journal article" date="2020" name="New Phytol.">
        <title>Comparative genomics reveals dynamic genome evolution in host specialist ectomycorrhizal fungi.</title>
        <authorList>
            <person name="Lofgren L.A."/>
            <person name="Nguyen N.H."/>
            <person name="Vilgalys R."/>
            <person name="Ruytinx J."/>
            <person name="Liao H.L."/>
            <person name="Branco S."/>
            <person name="Kuo A."/>
            <person name="LaButti K."/>
            <person name="Lipzen A."/>
            <person name="Andreopoulos W."/>
            <person name="Pangilinan J."/>
            <person name="Riley R."/>
            <person name="Hundley H."/>
            <person name="Na H."/>
            <person name="Barry K."/>
            <person name="Grigoriev I.V."/>
            <person name="Stajich J.E."/>
            <person name="Kennedy P.G."/>
        </authorList>
    </citation>
    <scope>NUCLEOTIDE SEQUENCE</scope>
    <source>
        <strain evidence="2">FC203</strain>
    </source>
</reference>
<dbReference type="PANTHER" id="PTHR12083:SF9">
    <property type="entry name" value="BIFUNCTIONAL POLYNUCLEOTIDE PHOSPHATASE_KINASE"/>
    <property type="match status" value="1"/>
</dbReference>
<protein>
    <submittedName>
        <fullName evidence="2">P-loop containing nucleoside triphosphate hydrolase protein</fullName>
    </submittedName>
</protein>
<dbReference type="GO" id="GO:0006281">
    <property type="term" value="P:DNA repair"/>
    <property type="evidence" value="ECO:0007669"/>
    <property type="project" value="TreeGrafter"/>
</dbReference>
<dbReference type="SUPFAM" id="SSF52540">
    <property type="entry name" value="P-loop containing nucleoside triphosphate hydrolases"/>
    <property type="match status" value="1"/>
</dbReference>
<organism evidence="2 3">
    <name type="scientific">Suillus fuscotomentosus</name>
    <dbReference type="NCBI Taxonomy" id="1912939"/>
    <lineage>
        <taxon>Eukaryota</taxon>
        <taxon>Fungi</taxon>
        <taxon>Dikarya</taxon>
        <taxon>Basidiomycota</taxon>
        <taxon>Agaricomycotina</taxon>
        <taxon>Agaricomycetes</taxon>
        <taxon>Agaricomycetidae</taxon>
        <taxon>Boletales</taxon>
        <taxon>Suillineae</taxon>
        <taxon>Suillaceae</taxon>
        <taxon>Suillus</taxon>
    </lineage>
</organism>
<name>A0AAD4EK82_9AGAM</name>
<dbReference type="AlphaFoldDB" id="A0AAD4EK82"/>
<dbReference type="EMBL" id="JABBWK010000002">
    <property type="protein sequence ID" value="KAG1907735.1"/>
    <property type="molecule type" value="Genomic_DNA"/>
</dbReference>
<dbReference type="GeneID" id="64668506"/>
<feature type="region of interest" description="Disordered" evidence="1">
    <location>
        <begin position="203"/>
        <end position="245"/>
    </location>
</feature>
<keyword evidence="3" id="KW-1185">Reference proteome</keyword>
<dbReference type="Gene3D" id="3.40.50.300">
    <property type="entry name" value="P-loop containing nucleotide triphosphate hydrolases"/>
    <property type="match status" value="1"/>
</dbReference>
<evidence type="ECO:0000313" key="3">
    <source>
        <dbReference type="Proteomes" id="UP001195769"/>
    </source>
</evidence>
<dbReference type="Proteomes" id="UP001195769">
    <property type="component" value="Unassembled WGS sequence"/>
</dbReference>
<dbReference type="PANTHER" id="PTHR12083">
    <property type="entry name" value="BIFUNCTIONAL POLYNUCLEOTIDE PHOSPHATASE/KINASE"/>
    <property type="match status" value="1"/>
</dbReference>
<sequence>MTESSDKKDQDETLQDPTPFAGTQTMLILVGLVASGKSTFAQALEHHFPQFRRCNQDELGTRQRVESLAHRALREGLSPCIDRCNFDAIQRSHWINIARQFPGTSISVIVFDTPYQVCSARLQERTSHPTIKDPQQGQSILARFASDLQFPHPNEGHDHILYLKPSDHPRTEYTGEDIGLILQRLQASSTYFKRGNLSASNQIRGRGYEAHRGGRGHRFPSSRLPKSYSGARLNDKTSTSHIAQR</sequence>
<proteinExistence type="predicted"/>
<evidence type="ECO:0000313" key="2">
    <source>
        <dbReference type="EMBL" id="KAG1907735.1"/>
    </source>
</evidence>
<feature type="compositionally biased region" description="Polar residues" evidence="1">
    <location>
        <begin position="236"/>
        <end position="245"/>
    </location>
</feature>
<accession>A0AAD4EK82</accession>
<dbReference type="GO" id="GO:0046404">
    <property type="term" value="F:ATP-dependent polydeoxyribonucleotide 5'-hydroxyl-kinase activity"/>
    <property type="evidence" value="ECO:0007669"/>
    <property type="project" value="TreeGrafter"/>
</dbReference>
<gene>
    <name evidence="2" type="ORF">F5891DRAFT_939028</name>
</gene>
<keyword evidence="2" id="KW-0378">Hydrolase</keyword>
<dbReference type="GO" id="GO:0003690">
    <property type="term" value="F:double-stranded DNA binding"/>
    <property type="evidence" value="ECO:0007669"/>
    <property type="project" value="TreeGrafter"/>
</dbReference>